<evidence type="ECO:0000256" key="1">
    <source>
        <dbReference type="SAM" id="Coils"/>
    </source>
</evidence>
<gene>
    <name evidence="3" type="ORF">Slati_3505900</name>
</gene>
<feature type="region of interest" description="Disordered" evidence="2">
    <location>
        <begin position="87"/>
        <end position="192"/>
    </location>
</feature>
<organism evidence="3">
    <name type="scientific">Sesamum latifolium</name>
    <dbReference type="NCBI Taxonomy" id="2727402"/>
    <lineage>
        <taxon>Eukaryota</taxon>
        <taxon>Viridiplantae</taxon>
        <taxon>Streptophyta</taxon>
        <taxon>Embryophyta</taxon>
        <taxon>Tracheophyta</taxon>
        <taxon>Spermatophyta</taxon>
        <taxon>Magnoliopsida</taxon>
        <taxon>eudicotyledons</taxon>
        <taxon>Gunneridae</taxon>
        <taxon>Pentapetalae</taxon>
        <taxon>asterids</taxon>
        <taxon>lamiids</taxon>
        <taxon>Lamiales</taxon>
        <taxon>Pedaliaceae</taxon>
        <taxon>Sesamum</taxon>
    </lineage>
</organism>
<comment type="caution">
    <text evidence="3">The sequence shown here is derived from an EMBL/GenBank/DDBJ whole genome shotgun (WGS) entry which is preliminary data.</text>
</comment>
<dbReference type="EMBL" id="JACGWN010000012">
    <property type="protein sequence ID" value="KAL0416740.1"/>
    <property type="molecule type" value="Genomic_DNA"/>
</dbReference>
<evidence type="ECO:0000313" key="3">
    <source>
        <dbReference type="EMBL" id="KAL0416740.1"/>
    </source>
</evidence>
<feature type="compositionally biased region" description="Polar residues" evidence="2">
    <location>
        <begin position="98"/>
        <end position="125"/>
    </location>
</feature>
<reference evidence="3" key="2">
    <citation type="journal article" date="2024" name="Plant">
        <title>Genomic evolution and insights into agronomic trait innovations of Sesamum species.</title>
        <authorList>
            <person name="Miao H."/>
            <person name="Wang L."/>
            <person name="Qu L."/>
            <person name="Liu H."/>
            <person name="Sun Y."/>
            <person name="Le M."/>
            <person name="Wang Q."/>
            <person name="Wei S."/>
            <person name="Zheng Y."/>
            <person name="Lin W."/>
            <person name="Duan Y."/>
            <person name="Cao H."/>
            <person name="Xiong S."/>
            <person name="Wang X."/>
            <person name="Wei L."/>
            <person name="Li C."/>
            <person name="Ma Q."/>
            <person name="Ju M."/>
            <person name="Zhao R."/>
            <person name="Li G."/>
            <person name="Mu C."/>
            <person name="Tian Q."/>
            <person name="Mei H."/>
            <person name="Zhang T."/>
            <person name="Gao T."/>
            <person name="Zhang H."/>
        </authorList>
    </citation>
    <scope>NUCLEOTIDE SEQUENCE</scope>
    <source>
        <strain evidence="3">KEN1</strain>
    </source>
</reference>
<accession>A0AAW2UHA2</accession>
<name>A0AAW2UHA2_9LAMI</name>
<keyword evidence="1" id="KW-0175">Coiled coil</keyword>
<protein>
    <submittedName>
        <fullName evidence="3">Uncharacterized protein</fullName>
    </submittedName>
</protein>
<feature type="compositionally biased region" description="Low complexity" evidence="2">
    <location>
        <begin position="136"/>
        <end position="150"/>
    </location>
</feature>
<reference evidence="3" key="1">
    <citation type="submission" date="2020-06" db="EMBL/GenBank/DDBJ databases">
        <authorList>
            <person name="Li T."/>
            <person name="Hu X."/>
            <person name="Zhang T."/>
            <person name="Song X."/>
            <person name="Zhang H."/>
            <person name="Dai N."/>
            <person name="Sheng W."/>
            <person name="Hou X."/>
            <person name="Wei L."/>
        </authorList>
    </citation>
    <scope>NUCLEOTIDE SEQUENCE</scope>
    <source>
        <strain evidence="3">KEN1</strain>
        <tissue evidence="3">Leaf</tissue>
    </source>
</reference>
<proteinExistence type="predicted"/>
<feature type="coiled-coil region" evidence="1">
    <location>
        <begin position="245"/>
        <end position="289"/>
    </location>
</feature>
<sequence length="334" mass="36871">MPPRNGRVGTFLLCSGPWGFSDHWIEETPSSLIVEERDVPLTSFINLLNERSYDCQAMIDERLLGHFGLSPHVEPLDKSLYFREFSEKEKEKERGGNTRPSRSARGTSASNASKGKRSMSPSGGTPSEGPAKKTRASSTGTPPVSSSRPSVPAPPPPPSREEKGMPPRSPRSSGGLFSRSSFTQEEGEASSLALSLMRGVVVPEDRHLLASLGRDELERKAALHLLKGMAPCDTLFSRYQGVLPSASGEASTQKMKEKIQRLERENAQLREAKKEAASYRGQMEKELKRLSKVSADHEKALRRAVEKAVADYPNSKEGRNFWAYWASKIDESEV</sequence>
<dbReference type="AlphaFoldDB" id="A0AAW2UHA2"/>
<feature type="compositionally biased region" description="Low complexity" evidence="2">
    <location>
        <begin position="170"/>
        <end position="181"/>
    </location>
</feature>
<evidence type="ECO:0000256" key="2">
    <source>
        <dbReference type="SAM" id="MobiDB-lite"/>
    </source>
</evidence>
<feature type="compositionally biased region" description="Basic and acidic residues" evidence="2">
    <location>
        <begin position="87"/>
        <end position="96"/>
    </location>
</feature>